<feature type="region of interest" description="Disordered" evidence="3">
    <location>
        <begin position="1117"/>
        <end position="1166"/>
    </location>
</feature>
<feature type="region of interest" description="Disordered" evidence="3">
    <location>
        <begin position="758"/>
        <end position="815"/>
    </location>
</feature>
<evidence type="ECO:0000313" key="5">
    <source>
        <dbReference type="EMBL" id="CAH0102403.1"/>
    </source>
</evidence>
<gene>
    <name evidence="5" type="ORF">DGAL_LOCUS4799</name>
</gene>
<feature type="compositionally biased region" description="Polar residues" evidence="3">
    <location>
        <begin position="930"/>
        <end position="941"/>
    </location>
</feature>
<reference evidence="5" key="1">
    <citation type="submission" date="2021-11" db="EMBL/GenBank/DDBJ databases">
        <authorList>
            <person name="Schell T."/>
        </authorList>
    </citation>
    <scope>NUCLEOTIDE SEQUENCE</scope>
    <source>
        <strain evidence="5">M5</strain>
    </source>
</reference>
<evidence type="ECO:0000259" key="4">
    <source>
        <dbReference type="Pfam" id="PF23598"/>
    </source>
</evidence>
<dbReference type="OrthoDB" id="676979at2759"/>
<evidence type="ECO:0000313" key="6">
    <source>
        <dbReference type="Proteomes" id="UP000789390"/>
    </source>
</evidence>
<dbReference type="PANTHER" id="PTHR23119:SF50">
    <property type="entry name" value="PDZ DOMAIN-CONTAINING PROTEIN"/>
    <property type="match status" value="1"/>
</dbReference>
<dbReference type="GO" id="GO:0005912">
    <property type="term" value="C:adherens junction"/>
    <property type="evidence" value="ECO:0007669"/>
    <property type="project" value="TreeGrafter"/>
</dbReference>
<feature type="compositionally biased region" description="Polar residues" evidence="3">
    <location>
        <begin position="758"/>
        <end position="770"/>
    </location>
</feature>
<dbReference type="SUPFAM" id="SSF52075">
    <property type="entry name" value="Outer arm dynein light chain 1"/>
    <property type="match status" value="1"/>
</dbReference>
<feature type="region of interest" description="Disordered" evidence="3">
    <location>
        <begin position="666"/>
        <end position="687"/>
    </location>
</feature>
<feature type="compositionally biased region" description="Low complexity" evidence="3">
    <location>
        <begin position="1142"/>
        <end position="1160"/>
    </location>
</feature>
<feature type="compositionally biased region" description="Basic residues" evidence="3">
    <location>
        <begin position="506"/>
        <end position="515"/>
    </location>
</feature>
<dbReference type="Pfam" id="PF23598">
    <property type="entry name" value="LRR_14"/>
    <property type="match status" value="1"/>
</dbReference>
<dbReference type="SUPFAM" id="SSF52058">
    <property type="entry name" value="L domain-like"/>
    <property type="match status" value="1"/>
</dbReference>
<dbReference type="GO" id="GO:0019901">
    <property type="term" value="F:protein kinase binding"/>
    <property type="evidence" value="ECO:0007669"/>
    <property type="project" value="TreeGrafter"/>
</dbReference>
<dbReference type="InterPro" id="IPR055414">
    <property type="entry name" value="LRR_R13L4/SHOC2-like"/>
</dbReference>
<keyword evidence="1" id="KW-0433">Leucine-rich repeat</keyword>
<dbReference type="InterPro" id="IPR001611">
    <property type="entry name" value="Leu-rich_rpt"/>
</dbReference>
<evidence type="ECO:0000256" key="1">
    <source>
        <dbReference type="ARBA" id="ARBA00022614"/>
    </source>
</evidence>
<dbReference type="SMART" id="SM00364">
    <property type="entry name" value="LRR_BAC"/>
    <property type="match status" value="12"/>
</dbReference>
<feature type="domain" description="Disease resistance R13L4/SHOC-2-like LRR" evidence="4">
    <location>
        <begin position="275"/>
        <end position="349"/>
    </location>
</feature>
<dbReference type="Proteomes" id="UP000789390">
    <property type="component" value="Unassembled WGS sequence"/>
</dbReference>
<keyword evidence="2" id="KW-0677">Repeat</keyword>
<evidence type="ECO:0000256" key="3">
    <source>
        <dbReference type="SAM" id="MobiDB-lite"/>
    </source>
</evidence>
<dbReference type="GO" id="GO:0045197">
    <property type="term" value="P:establishment or maintenance of epithelial cell apical/basal polarity"/>
    <property type="evidence" value="ECO:0007669"/>
    <property type="project" value="TreeGrafter"/>
</dbReference>
<feature type="compositionally biased region" description="Low complexity" evidence="3">
    <location>
        <begin position="529"/>
        <end position="556"/>
    </location>
</feature>
<dbReference type="GO" id="GO:0043113">
    <property type="term" value="P:receptor clustering"/>
    <property type="evidence" value="ECO:0007669"/>
    <property type="project" value="TreeGrafter"/>
</dbReference>
<feature type="region of interest" description="Disordered" evidence="3">
    <location>
        <begin position="923"/>
        <end position="1049"/>
    </location>
</feature>
<sequence length="1166" mass="125500">MDGNDDRGAGEAMLKGSASRRVSSSSSGWRKMLMCCLKPEEDDVQVLDYEHSSLSDVPAEVFNHERTLEILRLDCNQIADLPRPLFHCHGLKELWLSDNEIALLPPALASLIHLQVLDISKNSLTEVPDAISGLKALITLDLSVNPLGKLPEGATKLLSLESLNLSDTFLEFLPANFGRLTKLRLLELRENQLATLPKSMARLTALKRLDMGQNDLCDLPEVVGSIPSLTELWVDGNKLDVLPEFLGHLQNLVHLDASRNCLHGIAPTIGLCKSLTDLSLTSNNLTNLPEEIGDLTLLTVLRVDDNRLTCLPDSVGRLSHLEELQAGQNRLSKLPASIGLLRKLETLMLNENLLEELPVELGSCQRLTVLSLRKNRLEHLPPEMGHLSRLRVVNLSCNRLLHLPVSFLKLPSLSALWLSEAQTKPVVPLQTDVDSVTGHKVLTCFLLPQSTDPEPEEETPTDKGSPNVVTARSPTHIKFAFDGETDPKAGKLMRNPTPYPKELKALAKHAQHIQQHHPVSPTSRNSIEATAASTSPTTTTPTITTATSSSPKSPSSEINGQITKQPEPSSPVVVVSTPLVAPSNIHVEPLVSVVSKSQNESSPLQNEPISVSVRPKSEIISEPPPLQLLATTLSSESQPQIPPLLPPAHSVSPLPLKRNASVEILANPESDPPKQNGIPPAGELSPRSAEIEIKEARVLRPLMSTTDGLDKVKNPSTVDVVDRSSQLDLTSETKQQQQPPPYHVAAVYSKRAAEFNQATNLPRTQSTDSGFTVDGTSGERRDSSPSRDSGRGPSIEPLEDNVQPSGSPGSVQPVVAAKRPIDLPLNGNLLEKEKMTPLALKRATYIIENNSLSPTNGAEEAEETGDLQSVAALRQAAREVFLSASPRESPLPAHKQTSWDVPLSVHTSNGSSSSSTLSAAHVVGLPPAGNATSENGSQPTKIQGRLPPPKYHVTNNSNGFRDTPTELKSPPPANASSRIPLSSHNRLPSGLPRQLSNLSNSSQLDGPIVNKSAPLLPPKQRDTPTPPTLQPKLSSSRIPPPQVHTPVVTTPLTPLSLKTNFSPLPVHSARMVTPTTTPVTSTTNNNDFEANQTNKISLGQSLSTRIPLPKYSVAGDVKNAGMSPGSRIPTRLPTPTTSIAPSISKSKLSAELSASPSLAAYTPRIQ</sequence>
<evidence type="ECO:0000256" key="2">
    <source>
        <dbReference type="ARBA" id="ARBA00022737"/>
    </source>
</evidence>
<dbReference type="GO" id="GO:0014069">
    <property type="term" value="C:postsynaptic density"/>
    <property type="evidence" value="ECO:0007669"/>
    <property type="project" value="TreeGrafter"/>
</dbReference>
<name>A0A8J2RP45_9CRUS</name>
<dbReference type="PROSITE" id="PS51450">
    <property type="entry name" value="LRR"/>
    <property type="match status" value="1"/>
</dbReference>
<feature type="compositionally biased region" description="Basic and acidic residues" evidence="3">
    <location>
        <begin position="479"/>
        <end position="489"/>
    </location>
</feature>
<dbReference type="Gene3D" id="3.80.10.10">
    <property type="entry name" value="Ribonuclease Inhibitor"/>
    <property type="match status" value="4"/>
</dbReference>
<feature type="compositionally biased region" description="Polar residues" evidence="3">
    <location>
        <begin position="974"/>
        <end position="986"/>
    </location>
</feature>
<comment type="caution">
    <text evidence="5">The sequence shown here is derived from an EMBL/GenBank/DDBJ whole genome shotgun (WGS) entry which is preliminary data.</text>
</comment>
<feature type="compositionally biased region" description="Low complexity" evidence="3">
    <location>
        <begin position="994"/>
        <end position="1004"/>
    </location>
</feature>
<dbReference type="SMART" id="SM00369">
    <property type="entry name" value="LRR_TYP"/>
    <property type="match status" value="14"/>
</dbReference>
<dbReference type="PANTHER" id="PTHR23119">
    <property type="entry name" value="DISCS LARGE"/>
    <property type="match status" value="1"/>
</dbReference>
<accession>A0A8J2RP45</accession>
<dbReference type="GO" id="GO:0098968">
    <property type="term" value="P:neurotransmitter receptor transport postsynaptic membrane to endosome"/>
    <property type="evidence" value="ECO:0007669"/>
    <property type="project" value="TreeGrafter"/>
</dbReference>
<dbReference type="EMBL" id="CAKKLH010000079">
    <property type="protein sequence ID" value="CAH0102403.1"/>
    <property type="molecule type" value="Genomic_DNA"/>
</dbReference>
<dbReference type="InterPro" id="IPR032675">
    <property type="entry name" value="LRR_dom_sf"/>
</dbReference>
<proteinExistence type="predicted"/>
<feature type="compositionally biased region" description="Basic and acidic residues" evidence="3">
    <location>
        <begin position="777"/>
        <end position="790"/>
    </location>
</feature>
<protein>
    <recommendedName>
        <fullName evidence="4">Disease resistance R13L4/SHOC-2-like LRR domain-containing protein</fullName>
    </recommendedName>
</protein>
<keyword evidence="6" id="KW-1185">Reference proteome</keyword>
<organism evidence="5 6">
    <name type="scientific">Daphnia galeata</name>
    <dbReference type="NCBI Taxonomy" id="27404"/>
    <lineage>
        <taxon>Eukaryota</taxon>
        <taxon>Metazoa</taxon>
        <taxon>Ecdysozoa</taxon>
        <taxon>Arthropoda</taxon>
        <taxon>Crustacea</taxon>
        <taxon>Branchiopoda</taxon>
        <taxon>Diplostraca</taxon>
        <taxon>Cladocera</taxon>
        <taxon>Anomopoda</taxon>
        <taxon>Daphniidae</taxon>
        <taxon>Daphnia</taxon>
    </lineage>
</organism>
<dbReference type="GO" id="GO:0016323">
    <property type="term" value="C:basolateral plasma membrane"/>
    <property type="evidence" value="ECO:0007669"/>
    <property type="project" value="TreeGrafter"/>
</dbReference>
<dbReference type="AlphaFoldDB" id="A0A8J2RP45"/>
<dbReference type="InterPro" id="IPR050614">
    <property type="entry name" value="Synaptic_Scaffolding_LAP-MAGUK"/>
</dbReference>
<dbReference type="GO" id="GO:0045211">
    <property type="term" value="C:postsynaptic membrane"/>
    <property type="evidence" value="ECO:0007669"/>
    <property type="project" value="TreeGrafter"/>
</dbReference>
<feature type="region of interest" description="Disordered" evidence="3">
    <location>
        <begin position="447"/>
        <end position="571"/>
    </location>
</feature>
<dbReference type="FunFam" id="3.80.10.10:FF:000118">
    <property type="entry name" value="Leucine rich repeat containing 7"/>
    <property type="match status" value="1"/>
</dbReference>
<dbReference type="Pfam" id="PF13855">
    <property type="entry name" value="LRR_8"/>
    <property type="match status" value="3"/>
</dbReference>
<dbReference type="GO" id="GO:0098887">
    <property type="term" value="P:neurotransmitter receptor transport, endosome to postsynaptic membrane"/>
    <property type="evidence" value="ECO:0007669"/>
    <property type="project" value="TreeGrafter"/>
</dbReference>
<dbReference type="GO" id="GO:0098609">
    <property type="term" value="P:cell-cell adhesion"/>
    <property type="evidence" value="ECO:0007669"/>
    <property type="project" value="TreeGrafter"/>
</dbReference>
<dbReference type="InterPro" id="IPR003591">
    <property type="entry name" value="Leu-rich_rpt_typical-subtyp"/>
</dbReference>